<comment type="caution">
    <text evidence="1">The sequence shown here is derived from an EMBL/GenBank/DDBJ whole genome shotgun (WGS) entry which is preliminary data.</text>
</comment>
<gene>
    <name evidence="1" type="ORF">KIW84_063427</name>
</gene>
<reference evidence="1 2" key="1">
    <citation type="journal article" date="2022" name="Nat. Genet.">
        <title>Improved pea reference genome and pan-genome highlight genomic features and evolutionary characteristics.</title>
        <authorList>
            <person name="Yang T."/>
            <person name="Liu R."/>
            <person name="Luo Y."/>
            <person name="Hu S."/>
            <person name="Wang D."/>
            <person name="Wang C."/>
            <person name="Pandey M.K."/>
            <person name="Ge S."/>
            <person name="Xu Q."/>
            <person name="Li N."/>
            <person name="Li G."/>
            <person name="Huang Y."/>
            <person name="Saxena R.K."/>
            <person name="Ji Y."/>
            <person name="Li M."/>
            <person name="Yan X."/>
            <person name="He Y."/>
            <person name="Liu Y."/>
            <person name="Wang X."/>
            <person name="Xiang C."/>
            <person name="Varshney R.K."/>
            <person name="Ding H."/>
            <person name="Gao S."/>
            <person name="Zong X."/>
        </authorList>
    </citation>
    <scope>NUCLEOTIDE SEQUENCE [LARGE SCALE GENOMIC DNA]</scope>
    <source>
        <strain evidence="1 2">cv. Zhongwan 6</strain>
    </source>
</reference>
<accession>A0A9D4WBJ4</accession>
<evidence type="ECO:0000313" key="2">
    <source>
        <dbReference type="Proteomes" id="UP001058974"/>
    </source>
</evidence>
<name>A0A9D4WBJ4_PEA</name>
<sequence>MSPSIWIIGSGASHHMSYDGKLFVSLNPFSSISELSHIDPFGLDDNIYSDCNFENGRSDIIANPDINIPLVSTATQQPFTTIDPHYPPPYYPSHDHTIDNPDINIPLVSTATQQPFTIVDPYYPPPCYPSHDHTIANPDISIRLVSTTIQQPFTTVDPHYPPPCYPSHDPNYDIGTLCSTQDKNLGVSKPLSW</sequence>
<organism evidence="1 2">
    <name type="scientific">Pisum sativum</name>
    <name type="common">Garden pea</name>
    <name type="synonym">Lathyrus oleraceus</name>
    <dbReference type="NCBI Taxonomy" id="3888"/>
    <lineage>
        <taxon>Eukaryota</taxon>
        <taxon>Viridiplantae</taxon>
        <taxon>Streptophyta</taxon>
        <taxon>Embryophyta</taxon>
        <taxon>Tracheophyta</taxon>
        <taxon>Spermatophyta</taxon>
        <taxon>Magnoliopsida</taxon>
        <taxon>eudicotyledons</taxon>
        <taxon>Gunneridae</taxon>
        <taxon>Pentapetalae</taxon>
        <taxon>rosids</taxon>
        <taxon>fabids</taxon>
        <taxon>Fabales</taxon>
        <taxon>Fabaceae</taxon>
        <taxon>Papilionoideae</taxon>
        <taxon>50 kb inversion clade</taxon>
        <taxon>NPAAA clade</taxon>
        <taxon>Hologalegina</taxon>
        <taxon>IRL clade</taxon>
        <taxon>Fabeae</taxon>
        <taxon>Lathyrus</taxon>
    </lineage>
</organism>
<dbReference type="Gramene" id="Psat06G0342700-T1">
    <property type="protein sequence ID" value="KAI5397606.1"/>
    <property type="gene ID" value="KIW84_063427"/>
</dbReference>
<protein>
    <submittedName>
        <fullName evidence="1">Uncharacterized protein</fullName>
    </submittedName>
</protein>
<dbReference type="Proteomes" id="UP001058974">
    <property type="component" value="Chromosome 6"/>
</dbReference>
<dbReference type="EMBL" id="JAMSHJ010000006">
    <property type="protein sequence ID" value="KAI5397606.1"/>
    <property type="molecule type" value="Genomic_DNA"/>
</dbReference>
<keyword evidence="2" id="KW-1185">Reference proteome</keyword>
<evidence type="ECO:0000313" key="1">
    <source>
        <dbReference type="EMBL" id="KAI5397606.1"/>
    </source>
</evidence>
<dbReference type="AlphaFoldDB" id="A0A9D4WBJ4"/>
<proteinExistence type="predicted"/>